<feature type="non-terminal residue" evidence="1">
    <location>
        <position position="200"/>
    </location>
</feature>
<dbReference type="EMBL" id="ML209056">
    <property type="protein sequence ID" value="TFK59182.1"/>
    <property type="molecule type" value="Genomic_DNA"/>
</dbReference>
<gene>
    <name evidence="1" type="ORF">BDN72DRAFT_906091</name>
</gene>
<evidence type="ECO:0000313" key="2">
    <source>
        <dbReference type="Proteomes" id="UP000308600"/>
    </source>
</evidence>
<name>A0ACD3A2U8_9AGAR</name>
<dbReference type="Proteomes" id="UP000308600">
    <property type="component" value="Unassembled WGS sequence"/>
</dbReference>
<sequence length="200" mass="22839">MLLISPYDKFTPAIRDVRNNPCPVSILPIELIEEIFAFSMTKKPDPRIKASIRRVDVEPLGFQATALVLTWVCSQWRQIALSMPGLWGTMTIYKPSSYCVQLVQLYLSRSGEDTPLDLYLRQSHPDDNKVYHSPEAAPEHKAAVEILKLWVPKAHRWRSIYLNMVYTSPLHELPKITPGALSNVQEASLQFYFASNPNDQ</sequence>
<accession>A0ACD3A2U8</accession>
<proteinExistence type="predicted"/>
<protein>
    <submittedName>
        <fullName evidence="1">Uncharacterized protein</fullName>
    </submittedName>
</protein>
<organism evidence="1 2">
    <name type="scientific">Pluteus cervinus</name>
    <dbReference type="NCBI Taxonomy" id="181527"/>
    <lineage>
        <taxon>Eukaryota</taxon>
        <taxon>Fungi</taxon>
        <taxon>Dikarya</taxon>
        <taxon>Basidiomycota</taxon>
        <taxon>Agaricomycotina</taxon>
        <taxon>Agaricomycetes</taxon>
        <taxon>Agaricomycetidae</taxon>
        <taxon>Agaricales</taxon>
        <taxon>Pluteineae</taxon>
        <taxon>Pluteaceae</taxon>
        <taxon>Pluteus</taxon>
    </lineage>
</organism>
<keyword evidence="2" id="KW-1185">Reference proteome</keyword>
<reference evidence="1 2" key="1">
    <citation type="journal article" date="2019" name="Nat. Ecol. Evol.">
        <title>Megaphylogeny resolves global patterns of mushroom evolution.</title>
        <authorList>
            <person name="Varga T."/>
            <person name="Krizsan K."/>
            <person name="Foldi C."/>
            <person name="Dima B."/>
            <person name="Sanchez-Garcia M."/>
            <person name="Sanchez-Ramirez S."/>
            <person name="Szollosi G.J."/>
            <person name="Szarkandi J.G."/>
            <person name="Papp V."/>
            <person name="Albert L."/>
            <person name="Andreopoulos W."/>
            <person name="Angelini C."/>
            <person name="Antonin V."/>
            <person name="Barry K.W."/>
            <person name="Bougher N.L."/>
            <person name="Buchanan P."/>
            <person name="Buyck B."/>
            <person name="Bense V."/>
            <person name="Catcheside P."/>
            <person name="Chovatia M."/>
            <person name="Cooper J."/>
            <person name="Damon W."/>
            <person name="Desjardin D."/>
            <person name="Finy P."/>
            <person name="Geml J."/>
            <person name="Haridas S."/>
            <person name="Hughes K."/>
            <person name="Justo A."/>
            <person name="Karasinski D."/>
            <person name="Kautmanova I."/>
            <person name="Kiss B."/>
            <person name="Kocsube S."/>
            <person name="Kotiranta H."/>
            <person name="LaButti K.M."/>
            <person name="Lechner B.E."/>
            <person name="Liimatainen K."/>
            <person name="Lipzen A."/>
            <person name="Lukacs Z."/>
            <person name="Mihaltcheva S."/>
            <person name="Morgado L.N."/>
            <person name="Niskanen T."/>
            <person name="Noordeloos M.E."/>
            <person name="Ohm R.A."/>
            <person name="Ortiz-Santana B."/>
            <person name="Ovrebo C."/>
            <person name="Racz N."/>
            <person name="Riley R."/>
            <person name="Savchenko A."/>
            <person name="Shiryaev A."/>
            <person name="Soop K."/>
            <person name="Spirin V."/>
            <person name="Szebenyi C."/>
            <person name="Tomsovsky M."/>
            <person name="Tulloss R.E."/>
            <person name="Uehling J."/>
            <person name="Grigoriev I.V."/>
            <person name="Vagvolgyi C."/>
            <person name="Papp T."/>
            <person name="Martin F.M."/>
            <person name="Miettinen O."/>
            <person name="Hibbett D.S."/>
            <person name="Nagy L.G."/>
        </authorList>
    </citation>
    <scope>NUCLEOTIDE SEQUENCE [LARGE SCALE GENOMIC DNA]</scope>
    <source>
        <strain evidence="1 2">NL-1719</strain>
    </source>
</reference>
<evidence type="ECO:0000313" key="1">
    <source>
        <dbReference type="EMBL" id="TFK59182.1"/>
    </source>
</evidence>